<sequence length="123" mass="13463">MILHVLFTEDGIPGWIGEAPREGSEPVEGLTVAFLAAHRRTARGKWVARSPARPEAPTPEAMAEAAEAAHAAALAQRDETVRLALAAEADPLFFRWQRGEVSQEAWLDAVARVKARHPKPERP</sequence>
<keyword evidence="3" id="KW-1185">Reference proteome</keyword>
<feature type="compositionally biased region" description="Low complexity" evidence="1">
    <location>
        <begin position="51"/>
        <end position="67"/>
    </location>
</feature>
<dbReference type="RefSeq" id="WP_166402140.1">
    <property type="nucleotide sequence ID" value="NZ_JAANHS010000003.1"/>
</dbReference>
<accession>A0ABX0G5C9</accession>
<gene>
    <name evidence="2" type="ORF">G8O29_04960</name>
</gene>
<reference evidence="2 3" key="1">
    <citation type="journal article" date="2022" name="Microorganisms">
        <title>Genome Sequence and Characterization of a Xanthorhodopsin-Containing, Aerobic Anoxygenic Phototrophic Rhodobacter Species, Isolated from Mesophilic Conditions at Yellowstone National Park.</title>
        <authorList>
            <person name="Kyndt J.A."/>
            <person name="Robertson S."/>
            <person name="Shoffstall I.B."/>
            <person name="Ramaley R.F."/>
            <person name="Meyer T.E."/>
        </authorList>
    </citation>
    <scope>NUCLEOTIDE SEQUENCE [LARGE SCALE GENOMIC DNA]</scope>
    <source>
        <strain evidence="2 3">M37P</strain>
    </source>
</reference>
<proteinExistence type="predicted"/>
<evidence type="ECO:0000313" key="3">
    <source>
        <dbReference type="Proteomes" id="UP001515660"/>
    </source>
</evidence>
<feature type="region of interest" description="Disordered" evidence="1">
    <location>
        <begin position="46"/>
        <end position="67"/>
    </location>
</feature>
<organism evidence="2 3">
    <name type="scientific">Rhodobacter calidifons</name>
    <dbReference type="NCBI Taxonomy" id="2715277"/>
    <lineage>
        <taxon>Bacteria</taxon>
        <taxon>Pseudomonadati</taxon>
        <taxon>Pseudomonadota</taxon>
        <taxon>Alphaproteobacteria</taxon>
        <taxon>Rhodobacterales</taxon>
        <taxon>Rhodobacter group</taxon>
        <taxon>Rhodobacter</taxon>
    </lineage>
</organism>
<dbReference type="EMBL" id="JAANHS010000003">
    <property type="protein sequence ID" value="NHB76093.1"/>
    <property type="molecule type" value="Genomic_DNA"/>
</dbReference>
<protein>
    <submittedName>
        <fullName evidence="2">Uncharacterized protein</fullName>
    </submittedName>
</protein>
<evidence type="ECO:0000313" key="2">
    <source>
        <dbReference type="EMBL" id="NHB76093.1"/>
    </source>
</evidence>
<comment type="caution">
    <text evidence="2">The sequence shown here is derived from an EMBL/GenBank/DDBJ whole genome shotgun (WGS) entry which is preliminary data.</text>
</comment>
<dbReference type="Proteomes" id="UP001515660">
    <property type="component" value="Unassembled WGS sequence"/>
</dbReference>
<name>A0ABX0G5C9_9RHOB</name>
<evidence type="ECO:0000256" key="1">
    <source>
        <dbReference type="SAM" id="MobiDB-lite"/>
    </source>
</evidence>